<dbReference type="EMBL" id="JAOPJF010000013">
    <property type="protein sequence ID" value="KAK1147232.1"/>
    <property type="molecule type" value="Genomic_DNA"/>
</dbReference>
<sequence>MVVLNQLLLVLLATTASLPISVADTQFQSRPDLAPPRLNITVKAPDANGTEYVFITPFQPSLERPGAYIYRKDGDLVWAGTGYYTATVGNFQPTEYHGKPVLQAFQGAMNTVPGTGYGQHVLLDQSYEHIVTAIPGNHRIACLHEFNVIDGQTALVEIFQPTPANLTPYGGNSSRLWIGDGIVQDFDIETGDVIFEWSALDYIDPADSLVTLESSGPSAGLAPATSWDYVHLNSVDKDADGNYLVSGHHTSTIYKINGTDGSIIWRLGGNNSTFNQVGNWTFGFQHDARWLPHGGNAIERFSFFDNSAGGAVHYNKISSAVIVQLDHTNNTATIQRKAQAPYGLSVGSAGNTQLLPNDHLFVGWGSEGAYTEFGPANEVLYHAFIQNGVSYRAFASSWTGTPREDPAIVAVKSAKSVTLYVSWNGDTRTSRWKFYRVSGGNKAEIGEVDRRSFESSLVWQTPEPTNSSFQFFAEAFDKNGKSLARTGEVEAVPPLRGVH</sequence>
<organism evidence="1 2">
    <name type="scientific">Aspergillus melleus</name>
    <dbReference type="NCBI Taxonomy" id="138277"/>
    <lineage>
        <taxon>Eukaryota</taxon>
        <taxon>Fungi</taxon>
        <taxon>Dikarya</taxon>
        <taxon>Ascomycota</taxon>
        <taxon>Pezizomycotina</taxon>
        <taxon>Eurotiomycetes</taxon>
        <taxon>Eurotiomycetidae</taxon>
        <taxon>Eurotiales</taxon>
        <taxon>Aspergillaceae</taxon>
        <taxon>Aspergillus</taxon>
        <taxon>Aspergillus subgen. Circumdati</taxon>
    </lineage>
</organism>
<keyword evidence="2" id="KW-1185">Reference proteome</keyword>
<evidence type="ECO:0000313" key="1">
    <source>
        <dbReference type="EMBL" id="KAK1147232.1"/>
    </source>
</evidence>
<reference evidence="1 2" key="1">
    <citation type="journal article" date="2023" name="ACS Omega">
        <title>Identification of the Neoaspergillic Acid Biosynthesis Gene Cluster by Establishing an In Vitro CRISPR-Ribonucleoprotein Genetic System in Aspergillus melleus.</title>
        <authorList>
            <person name="Yuan B."/>
            <person name="Grau M.F."/>
            <person name="Murata R.M."/>
            <person name="Torok T."/>
            <person name="Venkateswaran K."/>
            <person name="Stajich J.E."/>
            <person name="Wang C.C.C."/>
        </authorList>
    </citation>
    <scope>NUCLEOTIDE SEQUENCE [LARGE SCALE GENOMIC DNA]</scope>
    <source>
        <strain evidence="1 2">IMV 1140</strain>
    </source>
</reference>
<name>A0ACC3BA00_9EURO</name>
<proteinExistence type="predicted"/>
<evidence type="ECO:0000313" key="2">
    <source>
        <dbReference type="Proteomes" id="UP001177260"/>
    </source>
</evidence>
<gene>
    <name evidence="1" type="ORF">N8T08_001971</name>
</gene>
<protein>
    <submittedName>
        <fullName evidence="1">Uncharacterized protein</fullName>
    </submittedName>
</protein>
<accession>A0ACC3BA00</accession>
<comment type="caution">
    <text evidence="1">The sequence shown here is derived from an EMBL/GenBank/DDBJ whole genome shotgun (WGS) entry which is preliminary data.</text>
</comment>
<dbReference type="Proteomes" id="UP001177260">
    <property type="component" value="Unassembled WGS sequence"/>
</dbReference>